<name>A0A9I9D2C5_CUCME</name>
<proteinExistence type="predicted"/>
<dbReference type="PANTHER" id="PTHR33784">
    <property type="entry name" value="OS05G0482100 PROTEIN"/>
    <property type="match status" value="1"/>
</dbReference>
<dbReference type="AlphaFoldDB" id="A0A9I9D2C5"/>
<feature type="domain" description="At2g35280-like TPR" evidence="1">
    <location>
        <begin position="90"/>
        <end position="189"/>
    </location>
</feature>
<organism evidence="2">
    <name type="scientific">Cucumis melo</name>
    <name type="common">Muskmelon</name>
    <dbReference type="NCBI Taxonomy" id="3656"/>
    <lineage>
        <taxon>Eukaryota</taxon>
        <taxon>Viridiplantae</taxon>
        <taxon>Streptophyta</taxon>
        <taxon>Embryophyta</taxon>
        <taxon>Tracheophyta</taxon>
        <taxon>Spermatophyta</taxon>
        <taxon>Magnoliopsida</taxon>
        <taxon>eudicotyledons</taxon>
        <taxon>Gunneridae</taxon>
        <taxon>Pentapetalae</taxon>
        <taxon>rosids</taxon>
        <taxon>fabids</taxon>
        <taxon>Cucurbitales</taxon>
        <taxon>Cucurbitaceae</taxon>
        <taxon>Benincaseae</taxon>
        <taxon>Cucumis</taxon>
    </lineage>
</organism>
<accession>A0A9I9D2C5</accession>
<reference evidence="2" key="1">
    <citation type="submission" date="2023-03" db="UniProtKB">
        <authorList>
            <consortium name="EnsemblPlants"/>
        </authorList>
    </citation>
    <scope>IDENTIFICATION</scope>
</reference>
<dbReference type="Gramene" id="MELO3C011803.2.1">
    <property type="protein sequence ID" value="MELO3C011803.2.1"/>
    <property type="gene ID" value="MELO3C011803.2"/>
</dbReference>
<dbReference type="PANTHER" id="PTHR33784:SF10">
    <property type="entry name" value="F-BOX PROTEIN"/>
    <property type="match status" value="1"/>
</dbReference>
<sequence>MANQFKRKSKSLNYQISTRSTKMMCKPLSSSLIVSLPNDLLIEVLAKVASSSYVDLVRAKLATKLFLHASNDRYIFRHVSLKNESFRNLLWNNTPEFWSFVETCNNNENPESLYRKGMLEFFTHCNEASGLACLKLSAQKGYVDACYVYGVVLYAADLVDEGLAYLKMCEVKLGNKMAECRRRVKEFVWYFWVKNKISIQSKTLCNNRTKCRVNERRDGWDWKDEDDYYGEHTCEECKWKNEVSRFCNMLRSGGYSN</sequence>
<dbReference type="InterPro" id="IPR057136">
    <property type="entry name" value="At2g35280_TPR_dom"/>
</dbReference>
<protein>
    <recommendedName>
        <fullName evidence="1">At2g35280-like TPR domain-containing protein</fullName>
    </recommendedName>
</protein>
<dbReference type="EnsemblPlants" id="MELO3C011803.2.1">
    <property type="protein sequence ID" value="MELO3C011803.2.1"/>
    <property type="gene ID" value="MELO3C011803.2"/>
</dbReference>
<evidence type="ECO:0000259" key="1">
    <source>
        <dbReference type="Pfam" id="PF23310"/>
    </source>
</evidence>
<evidence type="ECO:0000313" key="2">
    <source>
        <dbReference type="EnsemblPlants" id="MELO3C011803.2.1"/>
    </source>
</evidence>
<dbReference type="InterPro" id="IPR036047">
    <property type="entry name" value="F-box-like_dom_sf"/>
</dbReference>
<dbReference type="SUPFAM" id="SSF81383">
    <property type="entry name" value="F-box domain"/>
    <property type="match status" value="1"/>
</dbReference>
<dbReference type="InterPro" id="IPR040338">
    <property type="entry name" value="At1g67623-like"/>
</dbReference>
<dbReference type="Pfam" id="PF23310">
    <property type="entry name" value="TPR_27"/>
    <property type="match status" value="1"/>
</dbReference>